<dbReference type="GO" id="GO:0005886">
    <property type="term" value="C:plasma membrane"/>
    <property type="evidence" value="ECO:0007669"/>
    <property type="project" value="TreeGrafter"/>
</dbReference>
<dbReference type="EC" id="2.7.7.65" evidence="1"/>
<dbReference type="GO" id="GO:0043709">
    <property type="term" value="P:cell adhesion involved in single-species biofilm formation"/>
    <property type="evidence" value="ECO:0007669"/>
    <property type="project" value="TreeGrafter"/>
</dbReference>
<sequence>MTVLVDQLARLCGLRDRSALLVAVLFAMRGELLPLGLSVLRPIGKGDYARWLTLARLDADDTLPYIEPEWIDIDRLAPLASEPERLACLQQGLPVQAAGSPCRYFVPVQPELDVAAVLEVRTPQPLTPAQRQLIAGLDRLHRNLCSLLDENERDPMTGLLNRKTFDETIARMVLEWFDTDEAGVCSALPSQRLAFSASELERRHRTRRQGCWLGIIDLDHFKSVNDRFGHLIGDEVILLLARMLKDTFRGQDKVYRFGGEEFVVLLRCHDEADALHAFERLRQAVRAHEFPQVGHITVSVGFTALGLDDTPTDAFARADDAVYWVKQHGRNHAASHESLVRDRCIALGDKAGGVDFF</sequence>
<comment type="catalytic activity">
    <reaction evidence="2">
        <text>2 GTP = 3',3'-c-di-GMP + 2 diphosphate</text>
        <dbReference type="Rhea" id="RHEA:24898"/>
        <dbReference type="ChEBI" id="CHEBI:33019"/>
        <dbReference type="ChEBI" id="CHEBI:37565"/>
        <dbReference type="ChEBI" id="CHEBI:58805"/>
        <dbReference type="EC" id="2.7.7.65"/>
    </reaction>
</comment>
<dbReference type="InterPro" id="IPR029787">
    <property type="entry name" value="Nucleotide_cyclase"/>
</dbReference>
<feature type="domain" description="GGDEF" evidence="3">
    <location>
        <begin position="209"/>
        <end position="338"/>
    </location>
</feature>
<dbReference type="GO" id="GO:0052621">
    <property type="term" value="F:diguanylate cyclase activity"/>
    <property type="evidence" value="ECO:0007669"/>
    <property type="project" value="UniProtKB-EC"/>
</dbReference>
<evidence type="ECO:0000313" key="4">
    <source>
        <dbReference type="EMBL" id="PXW94602.1"/>
    </source>
</evidence>
<reference evidence="4 5" key="1">
    <citation type="submission" date="2018-05" db="EMBL/GenBank/DDBJ databases">
        <title>Genomic Encyclopedia of Type Strains, Phase IV (KMG-IV): sequencing the most valuable type-strain genomes for metagenomic binning, comparative biology and taxonomic classification.</title>
        <authorList>
            <person name="Goeker M."/>
        </authorList>
    </citation>
    <scope>NUCLEOTIDE SEQUENCE [LARGE SCALE GENOMIC DNA]</scope>
    <source>
        <strain evidence="4 5">DSM 566</strain>
    </source>
</reference>
<dbReference type="PROSITE" id="PS50887">
    <property type="entry name" value="GGDEF"/>
    <property type="match status" value="1"/>
</dbReference>
<dbReference type="InterPro" id="IPR050469">
    <property type="entry name" value="Diguanylate_Cyclase"/>
</dbReference>
<dbReference type="SMART" id="SM00267">
    <property type="entry name" value="GGDEF"/>
    <property type="match status" value="1"/>
</dbReference>
<dbReference type="PANTHER" id="PTHR45138:SF9">
    <property type="entry name" value="DIGUANYLATE CYCLASE DGCM-RELATED"/>
    <property type="match status" value="1"/>
</dbReference>
<accession>A0A318GXR6</accession>
<dbReference type="Proteomes" id="UP000247811">
    <property type="component" value="Unassembled WGS sequence"/>
</dbReference>
<evidence type="ECO:0000256" key="2">
    <source>
        <dbReference type="ARBA" id="ARBA00034247"/>
    </source>
</evidence>
<evidence type="ECO:0000313" key="5">
    <source>
        <dbReference type="Proteomes" id="UP000247811"/>
    </source>
</evidence>
<keyword evidence="5" id="KW-1185">Reference proteome</keyword>
<gene>
    <name evidence="4" type="ORF">C7444_11393</name>
</gene>
<dbReference type="AlphaFoldDB" id="A0A318GXR6"/>
<dbReference type="SUPFAM" id="SSF55073">
    <property type="entry name" value="Nucleotide cyclase"/>
    <property type="match status" value="1"/>
</dbReference>
<dbReference type="InterPro" id="IPR000160">
    <property type="entry name" value="GGDEF_dom"/>
</dbReference>
<protein>
    <recommendedName>
        <fullName evidence="1">diguanylate cyclase</fullName>
        <ecNumber evidence="1">2.7.7.65</ecNumber>
    </recommendedName>
</protein>
<dbReference type="NCBIfam" id="TIGR00254">
    <property type="entry name" value="GGDEF"/>
    <property type="match status" value="1"/>
</dbReference>
<proteinExistence type="predicted"/>
<evidence type="ECO:0000259" key="3">
    <source>
        <dbReference type="PROSITE" id="PS50887"/>
    </source>
</evidence>
<name>A0A318GXR6_9BURK</name>
<comment type="caution">
    <text evidence="4">The sequence shown here is derived from an EMBL/GenBank/DDBJ whole genome shotgun (WGS) entry which is preliminary data.</text>
</comment>
<dbReference type="PANTHER" id="PTHR45138">
    <property type="entry name" value="REGULATORY COMPONENTS OF SENSORY TRANSDUCTION SYSTEM"/>
    <property type="match status" value="1"/>
</dbReference>
<evidence type="ECO:0000256" key="1">
    <source>
        <dbReference type="ARBA" id="ARBA00012528"/>
    </source>
</evidence>
<dbReference type="InterPro" id="IPR043128">
    <property type="entry name" value="Rev_trsase/Diguanyl_cyclase"/>
</dbReference>
<dbReference type="Gene3D" id="3.30.70.270">
    <property type="match status" value="1"/>
</dbReference>
<dbReference type="EMBL" id="QJJS01000013">
    <property type="protein sequence ID" value="PXW94602.1"/>
    <property type="molecule type" value="Genomic_DNA"/>
</dbReference>
<dbReference type="GO" id="GO:1902201">
    <property type="term" value="P:negative regulation of bacterial-type flagellum-dependent cell motility"/>
    <property type="evidence" value="ECO:0007669"/>
    <property type="project" value="TreeGrafter"/>
</dbReference>
<organism evidence="4 5">
    <name type="scientific">Sphaerotilus hippei</name>
    <dbReference type="NCBI Taxonomy" id="744406"/>
    <lineage>
        <taxon>Bacteria</taxon>
        <taxon>Pseudomonadati</taxon>
        <taxon>Pseudomonadota</taxon>
        <taxon>Betaproteobacteria</taxon>
        <taxon>Burkholderiales</taxon>
        <taxon>Sphaerotilaceae</taxon>
        <taxon>Sphaerotilus</taxon>
    </lineage>
</organism>
<dbReference type="Pfam" id="PF00990">
    <property type="entry name" value="GGDEF"/>
    <property type="match status" value="1"/>
</dbReference>
<dbReference type="CDD" id="cd01949">
    <property type="entry name" value="GGDEF"/>
    <property type="match status" value="1"/>
</dbReference>